<dbReference type="Proteomes" id="UP000290289">
    <property type="component" value="Chromosome 17"/>
</dbReference>
<reference evidence="1 2" key="1">
    <citation type="submission" date="2018-10" db="EMBL/GenBank/DDBJ databases">
        <title>A high-quality apple genome assembly.</title>
        <authorList>
            <person name="Hu J."/>
        </authorList>
    </citation>
    <scope>NUCLEOTIDE SEQUENCE [LARGE SCALE GENOMIC DNA]</scope>
    <source>
        <strain evidence="2">cv. HFTH1</strain>
        <tissue evidence="1">Young leaf</tissue>
    </source>
</reference>
<dbReference type="AlphaFoldDB" id="A0A498H7L7"/>
<organism evidence="1 2">
    <name type="scientific">Malus domestica</name>
    <name type="common">Apple</name>
    <name type="synonym">Pyrus malus</name>
    <dbReference type="NCBI Taxonomy" id="3750"/>
    <lineage>
        <taxon>Eukaryota</taxon>
        <taxon>Viridiplantae</taxon>
        <taxon>Streptophyta</taxon>
        <taxon>Embryophyta</taxon>
        <taxon>Tracheophyta</taxon>
        <taxon>Spermatophyta</taxon>
        <taxon>Magnoliopsida</taxon>
        <taxon>eudicotyledons</taxon>
        <taxon>Gunneridae</taxon>
        <taxon>Pentapetalae</taxon>
        <taxon>rosids</taxon>
        <taxon>fabids</taxon>
        <taxon>Rosales</taxon>
        <taxon>Rosaceae</taxon>
        <taxon>Amygdaloideae</taxon>
        <taxon>Maleae</taxon>
        <taxon>Malus</taxon>
    </lineage>
</organism>
<accession>A0A498H7L7</accession>
<dbReference type="STRING" id="3750.A0A498H7L7"/>
<keyword evidence="2" id="KW-1185">Reference proteome</keyword>
<protein>
    <recommendedName>
        <fullName evidence="3">DUF295 domain-containing protein</fullName>
    </recommendedName>
</protein>
<evidence type="ECO:0000313" key="2">
    <source>
        <dbReference type="Proteomes" id="UP000290289"/>
    </source>
</evidence>
<dbReference type="EMBL" id="RDQH01000343">
    <property type="protein sequence ID" value="RXH67356.1"/>
    <property type="molecule type" value="Genomic_DNA"/>
</dbReference>
<proteinExistence type="predicted"/>
<comment type="caution">
    <text evidence="1">The sequence shown here is derived from an EMBL/GenBank/DDBJ whole genome shotgun (WGS) entry which is preliminary data.</text>
</comment>
<evidence type="ECO:0008006" key="3">
    <source>
        <dbReference type="Google" id="ProtNLM"/>
    </source>
</evidence>
<sequence>MPYYNYEEGHKEGRHVLQLNAQYRCKVVRILPPGAKERSADKFIIEVFSFNILHHVMFDRFGFASNRRLHWSNHVKGRLLVLGLDLFNDNNITAASKDRGVDDECHFIVFDEPMDEHSIQCLGDQCEGRLHMYDLDIVRRTLYVWELKEEDDQGDGKLCLREHRVCSLDPEMYHNNAYPLTMASVDPNNKDVWYLRVNQDIVMCNIQGSGQ</sequence>
<evidence type="ECO:0000313" key="1">
    <source>
        <dbReference type="EMBL" id="RXH67356.1"/>
    </source>
</evidence>
<name>A0A498H7L7_MALDO</name>
<gene>
    <name evidence="1" type="ORF">DVH24_027476</name>
</gene>